<accession>A0AAQ4EIH8</accession>
<name>A0AAQ4EIH8_AMBAM</name>
<gene>
    <name evidence="1" type="ORF">V5799_010868</name>
</gene>
<dbReference type="Proteomes" id="UP001321473">
    <property type="component" value="Unassembled WGS sequence"/>
</dbReference>
<reference evidence="1 2" key="1">
    <citation type="journal article" date="2023" name="Arcadia Sci">
        <title>De novo assembly of a long-read Amblyomma americanum tick genome.</title>
        <authorList>
            <person name="Chou S."/>
            <person name="Poskanzer K.E."/>
            <person name="Rollins M."/>
            <person name="Thuy-Boun P.S."/>
        </authorList>
    </citation>
    <scope>NUCLEOTIDE SEQUENCE [LARGE SCALE GENOMIC DNA]</scope>
    <source>
        <strain evidence="1">F_SG_1</strain>
        <tissue evidence="1">Salivary glands</tissue>
    </source>
</reference>
<dbReference type="SUPFAM" id="SSF52047">
    <property type="entry name" value="RNI-like"/>
    <property type="match status" value="2"/>
</dbReference>
<evidence type="ECO:0000313" key="2">
    <source>
        <dbReference type="Proteomes" id="UP001321473"/>
    </source>
</evidence>
<keyword evidence="2" id="KW-1185">Reference proteome</keyword>
<comment type="caution">
    <text evidence="1">The sequence shown here is derived from an EMBL/GenBank/DDBJ whole genome shotgun (WGS) entry which is preliminary data.</text>
</comment>
<dbReference type="EMBL" id="JARKHS020015246">
    <property type="protein sequence ID" value="KAK8774599.1"/>
    <property type="molecule type" value="Genomic_DNA"/>
</dbReference>
<evidence type="ECO:0000313" key="1">
    <source>
        <dbReference type="EMBL" id="KAK8774599.1"/>
    </source>
</evidence>
<dbReference type="AlphaFoldDB" id="A0AAQ4EIH8"/>
<sequence length="386" mass="43799">MFSRYVAASRSLEKLNVRAYNEVRQNSLKWVLEGLLGNRTVTDASLTGLIMDFESCALMVDVLTRNKVLRRLNISIFTFDEWIDRLGGCAVSSTADFNSWLLALPENGTLEAVTLPLRICDPEKWTLLFKALSAKKSSMKVTISGQCSERYLWEKVCEALMASGAEENIAFDTTLDVTHNKEMLRCRGFSEVYAFPSQDSRDDFCRTFLWLPSLSHITCAHVEIWLPDVDEMTNRTIALYIRTAAALRKLHMTVWLRYIFIESTKKCWRLISDSLHQNASIKELRVGVRCMDEQDVGLLVNAVRFSSSIRRIHLTAGKSDVAAAFIKDLRFGLEKNYRLVNITVDGCELRAPKLARDLCVVRSIARRNADLVVSASRFVSGAMEDR</sequence>
<organism evidence="1 2">
    <name type="scientific">Amblyomma americanum</name>
    <name type="common">Lone star tick</name>
    <dbReference type="NCBI Taxonomy" id="6943"/>
    <lineage>
        <taxon>Eukaryota</taxon>
        <taxon>Metazoa</taxon>
        <taxon>Ecdysozoa</taxon>
        <taxon>Arthropoda</taxon>
        <taxon>Chelicerata</taxon>
        <taxon>Arachnida</taxon>
        <taxon>Acari</taxon>
        <taxon>Parasitiformes</taxon>
        <taxon>Ixodida</taxon>
        <taxon>Ixodoidea</taxon>
        <taxon>Ixodidae</taxon>
        <taxon>Amblyomminae</taxon>
        <taxon>Amblyomma</taxon>
    </lineage>
</organism>
<dbReference type="Gene3D" id="3.80.10.10">
    <property type="entry name" value="Ribonuclease Inhibitor"/>
    <property type="match status" value="1"/>
</dbReference>
<dbReference type="InterPro" id="IPR032675">
    <property type="entry name" value="LRR_dom_sf"/>
</dbReference>
<protein>
    <submittedName>
        <fullName evidence="1">Uncharacterized protein</fullName>
    </submittedName>
</protein>
<proteinExistence type="predicted"/>